<accession>A0A699ZD29</accession>
<dbReference type="PANTHER" id="PTHR13734:SF5">
    <property type="entry name" value="CCA TRNA NUCLEOTIDYLTRANSFERASE, MITOCHONDRIAL"/>
    <property type="match status" value="1"/>
</dbReference>
<proteinExistence type="predicted"/>
<protein>
    <submittedName>
        <fullName evidence="2">PolyA_pol domain-containing protein</fullName>
    </submittedName>
</protein>
<keyword evidence="3" id="KW-1185">Reference proteome</keyword>
<name>A0A699ZD29_HAELA</name>
<keyword evidence="1" id="KW-0694">RNA-binding</keyword>
<sequence length="211" mass="23277">MLVFPLLLPLASQGCVEDFTGKGLLDLRAGIIRTPLPARDTFMDDPLRALRAVRFGTRFGFELDTELMQAAASEQVCSALADKVSKERVGTELKGMFDGTWQGCLTHLSSNDQPPSQVVGDCENGVSRIGTIHRVLSAEMWLSPVTPVLPHTSSPYGQTDHWCFSAVQLGSRQRSMEGGKQQAALKPWIPGYRMLQLNDQPYRNPASIFKQ</sequence>
<evidence type="ECO:0000313" key="3">
    <source>
        <dbReference type="Proteomes" id="UP000485058"/>
    </source>
</evidence>
<dbReference type="GO" id="GO:0052929">
    <property type="term" value="F:ATP:3'-cytidine-cytidine-tRNA adenylyltransferase activity"/>
    <property type="evidence" value="ECO:0007669"/>
    <property type="project" value="TreeGrafter"/>
</dbReference>
<dbReference type="GO" id="GO:0001680">
    <property type="term" value="P:tRNA 3'-terminal CCA addition"/>
    <property type="evidence" value="ECO:0007669"/>
    <property type="project" value="TreeGrafter"/>
</dbReference>
<dbReference type="GO" id="GO:0052927">
    <property type="term" value="F:CC tRNA cytidylyltransferase activity"/>
    <property type="evidence" value="ECO:0007669"/>
    <property type="project" value="TreeGrafter"/>
</dbReference>
<evidence type="ECO:0000313" key="2">
    <source>
        <dbReference type="EMBL" id="GFH16784.1"/>
    </source>
</evidence>
<dbReference type="AlphaFoldDB" id="A0A699ZD29"/>
<comment type="caution">
    <text evidence="2">The sequence shown here is derived from an EMBL/GenBank/DDBJ whole genome shotgun (WGS) entry which is preliminary data.</text>
</comment>
<dbReference type="EMBL" id="BLLF01001051">
    <property type="protein sequence ID" value="GFH16784.1"/>
    <property type="molecule type" value="Genomic_DNA"/>
</dbReference>
<dbReference type="Gene3D" id="1.10.3090.10">
    <property type="entry name" value="cca-adding enzyme, domain 2"/>
    <property type="match status" value="1"/>
</dbReference>
<dbReference type="GO" id="GO:0003723">
    <property type="term" value="F:RNA binding"/>
    <property type="evidence" value="ECO:0007669"/>
    <property type="project" value="UniProtKB-KW"/>
</dbReference>
<gene>
    <name evidence="2" type="ORF">HaLaN_13277</name>
</gene>
<dbReference type="PANTHER" id="PTHR13734">
    <property type="entry name" value="TRNA-NUCLEOTIDYLTRANSFERASE"/>
    <property type="match status" value="1"/>
</dbReference>
<organism evidence="2 3">
    <name type="scientific">Haematococcus lacustris</name>
    <name type="common">Green alga</name>
    <name type="synonym">Haematococcus pluvialis</name>
    <dbReference type="NCBI Taxonomy" id="44745"/>
    <lineage>
        <taxon>Eukaryota</taxon>
        <taxon>Viridiplantae</taxon>
        <taxon>Chlorophyta</taxon>
        <taxon>core chlorophytes</taxon>
        <taxon>Chlorophyceae</taxon>
        <taxon>CS clade</taxon>
        <taxon>Chlamydomonadales</taxon>
        <taxon>Haematococcaceae</taxon>
        <taxon>Haematococcus</taxon>
    </lineage>
</organism>
<reference evidence="2 3" key="1">
    <citation type="submission" date="2020-02" db="EMBL/GenBank/DDBJ databases">
        <title>Draft genome sequence of Haematococcus lacustris strain NIES-144.</title>
        <authorList>
            <person name="Morimoto D."/>
            <person name="Nakagawa S."/>
            <person name="Yoshida T."/>
            <person name="Sawayama S."/>
        </authorList>
    </citation>
    <scope>NUCLEOTIDE SEQUENCE [LARGE SCALE GENOMIC DNA]</scope>
    <source>
        <strain evidence="2 3">NIES-144</strain>
    </source>
</reference>
<dbReference type="SUPFAM" id="SSF81891">
    <property type="entry name" value="Poly A polymerase C-terminal region-like"/>
    <property type="match status" value="1"/>
</dbReference>
<evidence type="ECO:0000256" key="1">
    <source>
        <dbReference type="ARBA" id="ARBA00022884"/>
    </source>
</evidence>
<dbReference type="Proteomes" id="UP000485058">
    <property type="component" value="Unassembled WGS sequence"/>
</dbReference>